<dbReference type="GO" id="GO:0008983">
    <property type="term" value="F:protein-glutamate O-methyltransferase activity"/>
    <property type="evidence" value="ECO:0007669"/>
    <property type="project" value="UniProtKB-EC"/>
</dbReference>
<dbReference type="PROSITE" id="PS50123">
    <property type="entry name" value="CHER"/>
    <property type="match status" value="1"/>
</dbReference>
<dbReference type="PANTHER" id="PTHR24422:SF26">
    <property type="entry name" value="CHEMOTAXIS PROTEIN METHYLTRANSFERASE"/>
    <property type="match status" value="1"/>
</dbReference>
<evidence type="ECO:0000259" key="6">
    <source>
        <dbReference type="PROSITE" id="PS50123"/>
    </source>
</evidence>
<name>A0A8J3Z1G1_9ACTN</name>
<dbReference type="GO" id="GO:0032259">
    <property type="term" value="P:methylation"/>
    <property type="evidence" value="ECO:0007669"/>
    <property type="project" value="UniProtKB-KW"/>
</dbReference>
<keyword evidence="4" id="KW-0808">Transferase</keyword>
<keyword evidence="8" id="KW-1185">Reference proteome</keyword>
<dbReference type="SUPFAM" id="SSF53335">
    <property type="entry name" value="S-adenosyl-L-methionine-dependent methyltransferases"/>
    <property type="match status" value="1"/>
</dbReference>
<reference evidence="7" key="1">
    <citation type="submission" date="2021-01" db="EMBL/GenBank/DDBJ databases">
        <title>Whole genome shotgun sequence of Virgisporangium aurantiacum NBRC 16421.</title>
        <authorList>
            <person name="Komaki H."/>
            <person name="Tamura T."/>
        </authorList>
    </citation>
    <scope>NUCLEOTIDE SEQUENCE</scope>
    <source>
        <strain evidence="7">NBRC 16421</strain>
    </source>
</reference>
<feature type="domain" description="CheR-type methyltransferase" evidence="6">
    <location>
        <begin position="19"/>
        <end position="282"/>
    </location>
</feature>
<dbReference type="PRINTS" id="PR00996">
    <property type="entry name" value="CHERMTFRASE"/>
</dbReference>
<dbReference type="InterPro" id="IPR026024">
    <property type="entry name" value="Chemotaxis_MeTrfase_CheR"/>
</dbReference>
<dbReference type="Proteomes" id="UP000612585">
    <property type="component" value="Unassembled WGS sequence"/>
</dbReference>
<dbReference type="InterPro" id="IPR022641">
    <property type="entry name" value="CheR_N"/>
</dbReference>
<dbReference type="AlphaFoldDB" id="A0A8J3Z1G1"/>
<dbReference type="InterPro" id="IPR029063">
    <property type="entry name" value="SAM-dependent_MTases_sf"/>
</dbReference>
<comment type="catalytic activity">
    <reaction evidence="1">
        <text>L-glutamyl-[protein] + S-adenosyl-L-methionine = [protein]-L-glutamate 5-O-methyl ester + S-adenosyl-L-homocysteine</text>
        <dbReference type="Rhea" id="RHEA:24452"/>
        <dbReference type="Rhea" id="RHEA-COMP:10208"/>
        <dbReference type="Rhea" id="RHEA-COMP:10311"/>
        <dbReference type="ChEBI" id="CHEBI:29973"/>
        <dbReference type="ChEBI" id="CHEBI:57856"/>
        <dbReference type="ChEBI" id="CHEBI:59789"/>
        <dbReference type="ChEBI" id="CHEBI:82795"/>
        <dbReference type="EC" id="2.1.1.80"/>
    </reaction>
</comment>
<accession>A0A8J3Z1G1</accession>
<dbReference type="CDD" id="cd02440">
    <property type="entry name" value="AdoMet_MTases"/>
    <property type="match status" value="1"/>
</dbReference>
<evidence type="ECO:0000256" key="5">
    <source>
        <dbReference type="ARBA" id="ARBA00022691"/>
    </source>
</evidence>
<dbReference type="PIRSF" id="PIRSF000410">
    <property type="entry name" value="CheR"/>
    <property type="match status" value="1"/>
</dbReference>
<sequence length="285" mass="32136">MNRSRARKVTIDPVVPRQITRDEFARISDLLHRRTGILLAPGKETLVMGRLDKRLRQLGVGTYGEYLRLLHTTGDELGVAIDALTTNETYFFREPQHFDFLRAVVAPEARGSRPLRVWSAAGSTGEEAYTVAMVLADAMPGRPWEVVATDISTGVLRTAKQGVYPLTAAARIPDALLRKYCRRGRDEYDGLMAVSRDLRNRVRFMRANLLDDLTGLGRFDVIMLRNVMIYFDTDTKITLVRRLADMLVPGGHLVVSHSESLHGIAPQTVRMTQPSIYQRVRTDDE</sequence>
<dbReference type="InterPro" id="IPR022642">
    <property type="entry name" value="CheR_C"/>
</dbReference>
<evidence type="ECO:0000313" key="7">
    <source>
        <dbReference type="EMBL" id="GIJ53348.1"/>
    </source>
</evidence>
<evidence type="ECO:0000256" key="1">
    <source>
        <dbReference type="ARBA" id="ARBA00001541"/>
    </source>
</evidence>
<evidence type="ECO:0000256" key="4">
    <source>
        <dbReference type="ARBA" id="ARBA00022679"/>
    </source>
</evidence>
<dbReference type="Gene3D" id="3.40.50.150">
    <property type="entry name" value="Vaccinia Virus protein VP39"/>
    <property type="match status" value="1"/>
</dbReference>
<dbReference type="SMART" id="SM00138">
    <property type="entry name" value="MeTrc"/>
    <property type="match status" value="1"/>
</dbReference>
<dbReference type="InterPro" id="IPR036804">
    <property type="entry name" value="CheR_N_sf"/>
</dbReference>
<dbReference type="RefSeq" id="WP_203987423.1">
    <property type="nucleotide sequence ID" value="NZ_BOPG01000006.1"/>
</dbReference>
<keyword evidence="3 7" id="KW-0489">Methyltransferase</keyword>
<dbReference type="EC" id="2.1.1.80" evidence="2"/>
<dbReference type="InterPro" id="IPR000780">
    <property type="entry name" value="CheR_MeTrfase"/>
</dbReference>
<dbReference type="Gene3D" id="1.10.155.10">
    <property type="entry name" value="Chemotaxis receptor methyltransferase CheR, N-terminal domain"/>
    <property type="match status" value="1"/>
</dbReference>
<keyword evidence="5" id="KW-0949">S-adenosyl-L-methionine</keyword>
<comment type="caution">
    <text evidence="7">The sequence shown here is derived from an EMBL/GenBank/DDBJ whole genome shotgun (WGS) entry which is preliminary data.</text>
</comment>
<evidence type="ECO:0000256" key="3">
    <source>
        <dbReference type="ARBA" id="ARBA00022603"/>
    </source>
</evidence>
<dbReference type="Pfam" id="PF01739">
    <property type="entry name" value="CheR"/>
    <property type="match status" value="1"/>
</dbReference>
<dbReference type="Pfam" id="PF03705">
    <property type="entry name" value="CheR_N"/>
    <property type="match status" value="1"/>
</dbReference>
<proteinExistence type="predicted"/>
<gene>
    <name evidence="7" type="primary">cheR-1</name>
    <name evidence="7" type="ORF">Vau01_008640</name>
</gene>
<dbReference type="EMBL" id="BOPG01000006">
    <property type="protein sequence ID" value="GIJ53348.1"/>
    <property type="molecule type" value="Genomic_DNA"/>
</dbReference>
<dbReference type="SUPFAM" id="SSF47757">
    <property type="entry name" value="Chemotaxis receptor methyltransferase CheR, N-terminal domain"/>
    <property type="match status" value="1"/>
</dbReference>
<organism evidence="7 8">
    <name type="scientific">Virgisporangium aurantiacum</name>
    <dbReference type="NCBI Taxonomy" id="175570"/>
    <lineage>
        <taxon>Bacteria</taxon>
        <taxon>Bacillati</taxon>
        <taxon>Actinomycetota</taxon>
        <taxon>Actinomycetes</taxon>
        <taxon>Micromonosporales</taxon>
        <taxon>Micromonosporaceae</taxon>
        <taxon>Virgisporangium</taxon>
    </lineage>
</organism>
<evidence type="ECO:0000313" key="8">
    <source>
        <dbReference type="Proteomes" id="UP000612585"/>
    </source>
</evidence>
<protein>
    <recommendedName>
        <fullName evidence="2">protein-glutamate O-methyltransferase</fullName>
        <ecNumber evidence="2">2.1.1.80</ecNumber>
    </recommendedName>
</protein>
<evidence type="ECO:0000256" key="2">
    <source>
        <dbReference type="ARBA" id="ARBA00012534"/>
    </source>
</evidence>
<dbReference type="PANTHER" id="PTHR24422">
    <property type="entry name" value="CHEMOTAXIS PROTEIN METHYLTRANSFERASE"/>
    <property type="match status" value="1"/>
</dbReference>
<dbReference type="InterPro" id="IPR050903">
    <property type="entry name" value="Bact_Chemotaxis_MeTrfase"/>
</dbReference>